<dbReference type="PROSITE" id="PS01136">
    <property type="entry name" value="UPF0034"/>
    <property type="match status" value="1"/>
</dbReference>
<keyword evidence="4" id="KW-0819">tRNA processing</keyword>
<evidence type="ECO:0000256" key="10">
    <source>
        <dbReference type="ARBA" id="ARBA00047287"/>
    </source>
</evidence>
<proteinExistence type="inferred from homology"/>
<sequence length="507" mass="58149">MTLIPEEVQESTSQESTLLYVGKEVILPVQLPEFDEEFYKWKKNFWKNKIRGIKKIVAPMVDQSELAFRAMMRAHGADLCYSPMIHAHLFVNDTTYRKNAFSTLPTDRPLVVQFCANSPETFLDACRLVEGFCDAVDLNLGCPQVIAKRGHYGAFLQEEPKLIAEMISKVYKHCRLPLSVKIRVLQDLPSTLAYAKMVEEAGASMLTVHGRTRDQKGVLTGLADWTFIQAVKNSLSIPVVANGNIQMPGDVEKCLAETSVDAVMSAEGILYNPYLFEGRIMPNFMAAREYLEYATKLNANVSAIRAHIFRFCHYSLLKYEDLRHKTSVVFNLHEFVEIVDELEAKIRAEVGSVHEWEKYIEGAKFETLHELIESTPHWFSKPYIRPPQINGPSESDFRVQRRAEIEKIANTTGLSKRQIRKRERRRIELEKERSKKQSYPICKRCKQPAGANCENLLCRKCCKWTCVREGKICKAHRFNAERMKEKHETFLASKAAYEANLTPDIEV</sequence>
<evidence type="ECO:0000256" key="8">
    <source>
        <dbReference type="ARBA" id="ARBA00038313"/>
    </source>
</evidence>
<comment type="similarity">
    <text evidence="8">Belongs to the Dus family. Dus1 subfamily.</text>
</comment>
<keyword evidence="7" id="KW-0520">NAD</keyword>
<dbReference type="InterPro" id="IPR013785">
    <property type="entry name" value="Aldolase_TIM"/>
</dbReference>
<dbReference type="InterPro" id="IPR035587">
    <property type="entry name" value="DUS-like_FMN-bd"/>
</dbReference>
<evidence type="ECO:0000256" key="11">
    <source>
        <dbReference type="ARBA" id="ARBA00047652"/>
    </source>
</evidence>
<evidence type="ECO:0000259" key="14">
    <source>
        <dbReference type="Pfam" id="PF01207"/>
    </source>
</evidence>
<dbReference type="InterPro" id="IPR018517">
    <property type="entry name" value="tRNA_hU_synthase_CS"/>
</dbReference>
<comment type="catalytic activity">
    <reaction evidence="11">
        <text>5,6-dihydrouridine(16) in tRNA + NADP(+) = uridine(16) in tRNA + NADPH + H(+)</text>
        <dbReference type="Rhea" id="RHEA:53376"/>
        <dbReference type="Rhea" id="RHEA-COMP:13543"/>
        <dbReference type="Rhea" id="RHEA-COMP:13544"/>
        <dbReference type="ChEBI" id="CHEBI:15378"/>
        <dbReference type="ChEBI" id="CHEBI:57783"/>
        <dbReference type="ChEBI" id="CHEBI:58349"/>
        <dbReference type="ChEBI" id="CHEBI:65315"/>
        <dbReference type="ChEBI" id="CHEBI:74443"/>
        <dbReference type="EC" id="1.3.1.88"/>
    </reaction>
    <physiologicalReaction direction="right-to-left" evidence="11">
        <dbReference type="Rhea" id="RHEA:53378"/>
    </physiologicalReaction>
</comment>
<keyword evidence="2" id="KW-0285">Flavoprotein</keyword>
<evidence type="ECO:0000313" key="16">
    <source>
        <dbReference type="WBParaSite" id="ACRNAN_scaffold3216.g14133.t1"/>
    </source>
</evidence>
<comment type="cofactor">
    <cofactor evidence="1">
        <name>FMN</name>
        <dbReference type="ChEBI" id="CHEBI:58210"/>
    </cofactor>
</comment>
<dbReference type="GO" id="GO:0017150">
    <property type="term" value="F:tRNA dihydrouridine synthase activity"/>
    <property type="evidence" value="ECO:0007669"/>
    <property type="project" value="InterPro"/>
</dbReference>
<comment type="catalytic activity">
    <reaction evidence="10">
        <text>5,6-dihydrouridine(17) in tRNA + NAD(+) = uridine(17) in tRNA + NADH + H(+)</text>
        <dbReference type="Rhea" id="RHEA:53372"/>
        <dbReference type="Rhea" id="RHEA-COMP:13541"/>
        <dbReference type="Rhea" id="RHEA-COMP:13542"/>
        <dbReference type="ChEBI" id="CHEBI:15378"/>
        <dbReference type="ChEBI" id="CHEBI:57540"/>
        <dbReference type="ChEBI" id="CHEBI:57945"/>
        <dbReference type="ChEBI" id="CHEBI:65315"/>
        <dbReference type="ChEBI" id="CHEBI:74443"/>
        <dbReference type="EC" id="1.3.1.88"/>
    </reaction>
    <physiologicalReaction direction="right-to-left" evidence="10">
        <dbReference type="Rhea" id="RHEA:53374"/>
    </physiologicalReaction>
</comment>
<dbReference type="Proteomes" id="UP000887540">
    <property type="component" value="Unplaced"/>
</dbReference>
<name>A0A914DPP5_9BILA</name>
<dbReference type="PANTHER" id="PTHR11082">
    <property type="entry name" value="TRNA-DIHYDROURIDINE SYNTHASE"/>
    <property type="match status" value="1"/>
</dbReference>
<reference evidence="16" key="1">
    <citation type="submission" date="2022-11" db="UniProtKB">
        <authorList>
            <consortium name="WormBaseParasite"/>
        </authorList>
    </citation>
    <scope>IDENTIFICATION</scope>
</reference>
<evidence type="ECO:0000256" key="3">
    <source>
        <dbReference type="ARBA" id="ARBA00022643"/>
    </source>
</evidence>
<dbReference type="SUPFAM" id="SSF51395">
    <property type="entry name" value="FMN-linked oxidoreductases"/>
    <property type="match status" value="1"/>
</dbReference>
<evidence type="ECO:0000256" key="12">
    <source>
        <dbReference type="ARBA" id="ARBA00048934"/>
    </source>
</evidence>
<evidence type="ECO:0000256" key="4">
    <source>
        <dbReference type="ARBA" id="ARBA00022694"/>
    </source>
</evidence>
<feature type="domain" description="DUS-like FMN-binding" evidence="14">
    <location>
        <begin position="57"/>
        <end position="305"/>
    </location>
</feature>
<accession>A0A914DPP5</accession>
<organism evidence="15 16">
    <name type="scientific">Acrobeloides nanus</name>
    <dbReference type="NCBI Taxonomy" id="290746"/>
    <lineage>
        <taxon>Eukaryota</taxon>
        <taxon>Metazoa</taxon>
        <taxon>Ecdysozoa</taxon>
        <taxon>Nematoda</taxon>
        <taxon>Chromadorea</taxon>
        <taxon>Rhabditida</taxon>
        <taxon>Tylenchina</taxon>
        <taxon>Cephalobomorpha</taxon>
        <taxon>Cephaloboidea</taxon>
        <taxon>Cephalobidae</taxon>
        <taxon>Acrobeloides</taxon>
    </lineage>
</organism>
<dbReference type="GO" id="GO:0050660">
    <property type="term" value="F:flavin adenine dinucleotide binding"/>
    <property type="evidence" value="ECO:0007669"/>
    <property type="project" value="InterPro"/>
</dbReference>
<evidence type="ECO:0000256" key="13">
    <source>
        <dbReference type="ARBA" id="ARBA00049467"/>
    </source>
</evidence>
<evidence type="ECO:0000256" key="1">
    <source>
        <dbReference type="ARBA" id="ARBA00001917"/>
    </source>
</evidence>
<keyword evidence="15" id="KW-1185">Reference proteome</keyword>
<evidence type="ECO:0000256" key="2">
    <source>
        <dbReference type="ARBA" id="ARBA00022630"/>
    </source>
</evidence>
<dbReference type="CDD" id="cd02801">
    <property type="entry name" value="DUS_like_FMN"/>
    <property type="match status" value="1"/>
</dbReference>
<protein>
    <recommendedName>
        <fullName evidence="9">tRNA-dihydrouridine(16/17) synthase [NAD(P)(+)]</fullName>
        <ecNumber evidence="9">1.3.1.88</ecNumber>
    </recommendedName>
</protein>
<dbReference type="Gene3D" id="3.20.20.70">
    <property type="entry name" value="Aldolase class I"/>
    <property type="match status" value="1"/>
</dbReference>
<dbReference type="PANTHER" id="PTHR11082:SF5">
    <property type="entry name" value="TRNA-DIHYDROURIDINE(16_17) SYNTHASE [NAD(P)(+)]-LIKE"/>
    <property type="match status" value="1"/>
</dbReference>
<keyword evidence="3" id="KW-0288">FMN</keyword>
<evidence type="ECO:0000256" key="9">
    <source>
        <dbReference type="ARBA" id="ARBA00038890"/>
    </source>
</evidence>
<evidence type="ECO:0000256" key="7">
    <source>
        <dbReference type="ARBA" id="ARBA00023027"/>
    </source>
</evidence>
<dbReference type="Pfam" id="PF01207">
    <property type="entry name" value="Dus"/>
    <property type="match status" value="1"/>
</dbReference>
<keyword evidence="5" id="KW-0521">NADP</keyword>
<evidence type="ECO:0000256" key="5">
    <source>
        <dbReference type="ARBA" id="ARBA00022857"/>
    </source>
</evidence>
<keyword evidence="6" id="KW-0560">Oxidoreductase</keyword>
<evidence type="ECO:0000313" key="15">
    <source>
        <dbReference type="Proteomes" id="UP000887540"/>
    </source>
</evidence>
<dbReference type="EC" id="1.3.1.88" evidence="9"/>
<comment type="catalytic activity">
    <reaction evidence="12">
        <text>5,6-dihydrouridine(16) in tRNA + NAD(+) = uridine(16) in tRNA + NADH + H(+)</text>
        <dbReference type="Rhea" id="RHEA:53380"/>
        <dbReference type="Rhea" id="RHEA-COMP:13543"/>
        <dbReference type="Rhea" id="RHEA-COMP:13544"/>
        <dbReference type="ChEBI" id="CHEBI:15378"/>
        <dbReference type="ChEBI" id="CHEBI:57540"/>
        <dbReference type="ChEBI" id="CHEBI:57945"/>
        <dbReference type="ChEBI" id="CHEBI:65315"/>
        <dbReference type="ChEBI" id="CHEBI:74443"/>
        <dbReference type="EC" id="1.3.1.88"/>
    </reaction>
    <physiologicalReaction direction="right-to-left" evidence="12">
        <dbReference type="Rhea" id="RHEA:53382"/>
    </physiologicalReaction>
</comment>
<dbReference type="WBParaSite" id="ACRNAN_scaffold3216.g14133.t1">
    <property type="protein sequence ID" value="ACRNAN_scaffold3216.g14133.t1"/>
    <property type="gene ID" value="ACRNAN_scaffold3216.g14133"/>
</dbReference>
<dbReference type="AlphaFoldDB" id="A0A914DPP5"/>
<comment type="catalytic activity">
    <reaction evidence="13">
        <text>5,6-dihydrouridine(17) in tRNA + NADP(+) = uridine(17) in tRNA + NADPH + H(+)</text>
        <dbReference type="Rhea" id="RHEA:53368"/>
        <dbReference type="Rhea" id="RHEA-COMP:13541"/>
        <dbReference type="Rhea" id="RHEA-COMP:13542"/>
        <dbReference type="ChEBI" id="CHEBI:15378"/>
        <dbReference type="ChEBI" id="CHEBI:57783"/>
        <dbReference type="ChEBI" id="CHEBI:58349"/>
        <dbReference type="ChEBI" id="CHEBI:65315"/>
        <dbReference type="ChEBI" id="CHEBI:74443"/>
        <dbReference type="EC" id="1.3.1.88"/>
    </reaction>
    <physiologicalReaction direction="right-to-left" evidence="13">
        <dbReference type="Rhea" id="RHEA:53370"/>
    </physiologicalReaction>
</comment>
<evidence type="ECO:0000256" key="6">
    <source>
        <dbReference type="ARBA" id="ARBA00023002"/>
    </source>
</evidence>